<dbReference type="InterPro" id="IPR033464">
    <property type="entry name" value="CSN8_PSD8_EIF3K"/>
</dbReference>
<evidence type="ECO:0000313" key="3">
    <source>
        <dbReference type="EMBL" id="CAK0735953.1"/>
    </source>
</evidence>
<dbReference type="GO" id="GO:0001732">
    <property type="term" value="P:formation of cytoplasmic translation initiation complex"/>
    <property type="evidence" value="ECO:0007669"/>
    <property type="project" value="UniProtKB-UniRule"/>
</dbReference>
<evidence type="ECO:0000256" key="1">
    <source>
        <dbReference type="HAMAP-Rule" id="MF_03010"/>
    </source>
</evidence>
<dbReference type="InterPro" id="IPR016024">
    <property type="entry name" value="ARM-type_fold"/>
</dbReference>
<keyword evidence="1" id="KW-0963">Cytoplasm</keyword>
<dbReference type="InterPro" id="IPR009374">
    <property type="entry name" value="eIF3k"/>
</dbReference>
<sequence>MQVTGADRYDPQKLQQLESHVDEQVKNGTYNPEANLALLRHYQFAPERSNINCIATMLIKAQMQLPSHDFTQLLQLIPERVQDEQPLSALIALTQHLEGARFPDYWQTADSCKSILGSVPGYYDAIRKYILYVISVTCQKVTSSLLAESLRLDEAGVDALMKEHSNGASAWALSQSKTGQTIITFPKIEPSSQRSQGNNAGGFRIDMAQLGALIQAAY</sequence>
<evidence type="ECO:0000259" key="2">
    <source>
        <dbReference type="Pfam" id="PF10075"/>
    </source>
</evidence>
<gene>
    <name evidence="3" type="ORF">CVIRNUC_000667</name>
</gene>
<evidence type="ECO:0000313" key="4">
    <source>
        <dbReference type="Proteomes" id="UP001314263"/>
    </source>
</evidence>
<name>A0AAV1HUE1_9CHLO</name>
<feature type="domain" description="CSN8/PSMD8/EIF3K" evidence="2">
    <location>
        <begin position="53"/>
        <end position="164"/>
    </location>
</feature>
<dbReference type="Proteomes" id="UP001314263">
    <property type="component" value="Unassembled WGS sequence"/>
</dbReference>
<dbReference type="AlphaFoldDB" id="A0AAV1HUE1"/>
<dbReference type="PANTHER" id="PTHR13022:SF0">
    <property type="entry name" value="EUKARYOTIC TRANSLATION INITIATION FACTOR 3 SUBUNIT K"/>
    <property type="match status" value="1"/>
</dbReference>
<dbReference type="HAMAP" id="MF_03010">
    <property type="entry name" value="eIF3k"/>
    <property type="match status" value="1"/>
</dbReference>
<dbReference type="GO" id="GO:0016282">
    <property type="term" value="C:eukaryotic 43S preinitiation complex"/>
    <property type="evidence" value="ECO:0007669"/>
    <property type="project" value="UniProtKB-UniRule"/>
</dbReference>
<dbReference type="GO" id="GO:0003743">
    <property type="term" value="F:translation initiation factor activity"/>
    <property type="evidence" value="ECO:0007669"/>
    <property type="project" value="UniProtKB-UniRule"/>
</dbReference>
<dbReference type="Pfam" id="PF10075">
    <property type="entry name" value="CSN8_PSD8_EIF3K"/>
    <property type="match status" value="1"/>
</dbReference>
<dbReference type="GO" id="GO:0033290">
    <property type="term" value="C:eukaryotic 48S preinitiation complex"/>
    <property type="evidence" value="ECO:0007669"/>
    <property type="project" value="UniProtKB-UniRule"/>
</dbReference>
<dbReference type="GO" id="GO:0006446">
    <property type="term" value="P:regulation of translational initiation"/>
    <property type="evidence" value="ECO:0007669"/>
    <property type="project" value="InterPro"/>
</dbReference>
<keyword evidence="4" id="KW-1185">Reference proteome</keyword>
<dbReference type="GO" id="GO:0005852">
    <property type="term" value="C:eukaryotic translation initiation factor 3 complex"/>
    <property type="evidence" value="ECO:0007669"/>
    <property type="project" value="UniProtKB-UniRule"/>
</dbReference>
<dbReference type="Gene3D" id="1.10.10.10">
    <property type="entry name" value="Winged helix-like DNA-binding domain superfamily/Winged helix DNA-binding domain"/>
    <property type="match status" value="1"/>
</dbReference>
<dbReference type="GO" id="GO:0003723">
    <property type="term" value="F:RNA binding"/>
    <property type="evidence" value="ECO:0007669"/>
    <property type="project" value="UniProtKB-UniRule"/>
</dbReference>
<keyword evidence="1" id="KW-0396">Initiation factor</keyword>
<keyword evidence="1" id="KW-0648">Protein biosynthesis</keyword>
<comment type="subunit">
    <text evidence="1">Component of the eukaryotic translation initiation factor 3 (eIF-3) complex.</text>
</comment>
<accession>A0AAV1HUE1</accession>
<dbReference type="GO" id="GO:0043022">
    <property type="term" value="F:ribosome binding"/>
    <property type="evidence" value="ECO:0007669"/>
    <property type="project" value="InterPro"/>
</dbReference>
<dbReference type="EMBL" id="CAUYUE010000001">
    <property type="protein sequence ID" value="CAK0735953.1"/>
    <property type="molecule type" value="Genomic_DNA"/>
</dbReference>
<comment type="caution">
    <text evidence="3">The sequence shown here is derived from an EMBL/GenBank/DDBJ whole genome shotgun (WGS) entry which is preliminary data.</text>
</comment>
<organism evidence="3 4">
    <name type="scientific">Coccomyxa viridis</name>
    <dbReference type="NCBI Taxonomy" id="1274662"/>
    <lineage>
        <taxon>Eukaryota</taxon>
        <taxon>Viridiplantae</taxon>
        <taxon>Chlorophyta</taxon>
        <taxon>core chlorophytes</taxon>
        <taxon>Trebouxiophyceae</taxon>
        <taxon>Trebouxiophyceae incertae sedis</taxon>
        <taxon>Coccomyxaceae</taxon>
        <taxon>Coccomyxa</taxon>
    </lineage>
</organism>
<proteinExistence type="inferred from homology"/>
<dbReference type="Gene3D" id="1.25.40.250">
    <property type="entry name" value="ARM repeat, domain 1"/>
    <property type="match status" value="1"/>
</dbReference>
<protein>
    <recommendedName>
        <fullName evidence="1">Eukaryotic translation initiation factor 3 subunit K</fullName>
        <shortName evidence="1">eIF3k</shortName>
    </recommendedName>
    <alternativeName>
        <fullName evidence="1">eIF-3 p25</fullName>
    </alternativeName>
</protein>
<comment type="similarity">
    <text evidence="1">Belongs to the eIF-3 subunit K family.</text>
</comment>
<dbReference type="SUPFAM" id="SSF48371">
    <property type="entry name" value="ARM repeat"/>
    <property type="match status" value="1"/>
</dbReference>
<comment type="subcellular location">
    <subcellularLocation>
        <location evidence="1">Cytoplasm</location>
    </subcellularLocation>
</comment>
<dbReference type="InterPro" id="IPR036388">
    <property type="entry name" value="WH-like_DNA-bd_sf"/>
</dbReference>
<comment type="function">
    <text evidence="1">Component of the eukaryotic translation initiation factor 3 (eIF-3) complex, which is involved in protein synthesis of a specialized repertoire of mRNAs and, together with other initiation factors, stimulates binding of mRNA and methionyl-tRNAi to the 40S ribosome. The eIF-3 complex specifically targets and initiates translation of a subset of mRNAs involved in cell proliferation.</text>
</comment>
<reference evidence="3 4" key="1">
    <citation type="submission" date="2023-10" db="EMBL/GenBank/DDBJ databases">
        <authorList>
            <person name="Maclean D."/>
            <person name="Macfadyen A."/>
        </authorList>
    </citation>
    <scope>NUCLEOTIDE SEQUENCE [LARGE SCALE GENOMIC DNA]</scope>
</reference>
<dbReference type="InterPro" id="IPR016020">
    <property type="entry name" value="Transl_init_fac_sub12_N_euk"/>
</dbReference>
<dbReference type="PANTHER" id="PTHR13022">
    <property type="entry name" value="EUKARYOTIC TRANSLATION INITIATION FACTOR 3 SUBUNIT 11"/>
    <property type="match status" value="1"/>
</dbReference>